<feature type="signal peptide" evidence="1">
    <location>
        <begin position="1"/>
        <end position="21"/>
    </location>
</feature>
<evidence type="ECO:0008006" key="4">
    <source>
        <dbReference type="Google" id="ProtNLM"/>
    </source>
</evidence>
<dbReference type="AlphaFoldDB" id="A0A6V8N7P6"/>
<proteinExistence type="predicted"/>
<sequence length="126" mass="14286">MRLKLLIAGALLALSSSPVIAGHLHPEREYQAAWCQRAGGEQEVVLDDRSRVDCLTEVYAVEVEFAPKWKEAVGQSLFYGLKLKRRPGIVLILEEPEEHRYLDRLKLVADRYGIQVWEMGPGALEQ</sequence>
<feature type="chain" id="PRO_5028452027" description="Lipoprotein" evidence="1">
    <location>
        <begin position="22"/>
        <end position="126"/>
    </location>
</feature>
<name>A0A6V8N7P6_9BACT</name>
<accession>A0A6V8N7P6</accession>
<dbReference type="RefSeq" id="WP_183361129.1">
    <property type="nucleotide sequence ID" value="NZ_BLXZ01000004.1"/>
</dbReference>
<keyword evidence="1" id="KW-0732">Signal</keyword>
<evidence type="ECO:0000313" key="3">
    <source>
        <dbReference type="Proteomes" id="UP000587586"/>
    </source>
</evidence>
<comment type="caution">
    <text evidence="2">The sequence shown here is derived from an EMBL/GenBank/DDBJ whole genome shotgun (WGS) entry which is preliminary data.</text>
</comment>
<evidence type="ECO:0000313" key="2">
    <source>
        <dbReference type="EMBL" id="GFO68578.1"/>
    </source>
</evidence>
<gene>
    <name evidence="2" type="ORF">GMLC_21570</name>
</gene>
<organism evidence="2 3">
    <name type="scientific">Geomonas limicola</name>
    <dbReference type="NCBI Taxonomy" id="2740186"/>
    <lineage>
        <taxon>Bacteria</taxon>
        <taxon>Pseudomonadati</taxon>
        <taxon>Thermodesulfobacteriota</taxon>
        <taxon>Desulfuromonadia</taxon>
        <taxon>Geobacterales</taxon>
        <taxon>Geobacteraceae</taxon>
        <taxon>Geomonas</taxon>
    </lineage>
</organism>
<dbReference type="EMBL" id="BLXZ01000004">
    <property type="protein sequence ID" value="GFO68578.1"/>
    <property type="molecule type" value="Genomic_DNA"/>
</dbReference>
<keyword evidence="3" id="KW-1185">Reference proteome</keyword>
<evidence type="ECO:0000256" key="1">
    <source>
        <dbReference type="SAM" id="SignalP"/>
    </source>
</evidence>
<protein>
    <recommendedName>
        <fullName evidence="4">Lipoprotein</fullName>
    </recommendedName>
</protein>
<reference evidence="3" key="1">
    <citation type="submission" date="2020-06" db="EMBL/GenBank/DDBJ databases">
        <title>Draft genomic sequecing of Geomonas sp. Red745.</title>
        <authorList>
            <person name="Itoh H."/>
            <person name="Xu Z.X."/>
            <person name="Ushijima N."/>
            <person name="Masuda Y."/>
            <person name="Shiratori Y."/>
            <person name="Senoo K."/>
        </authorList>
    </citation>
    <scope>NUCLEOTIDE SEQUENCE [LARGE SCALE GENOMIC DNA]</scope>
    <source>
        <strain evidence="3">Red745</strain>
    </source>
</reference>
<dbReference type="Proteomes" id="UP000587586">
    <property type="component" value="Unassembled WGS sequence"/>
</dbReference>